<protein>
    <submittedName>
        <fullName evidence="1">Uncharacterized protein</fullName>
    </submittedName>
</protein>
<dbReference type="OrthoDB" id="190375at2759"/>
<accession>E4Y067</accession>
<dbReference type="AlphaFoldDB" id="E4Y067"/>
<evidence type="ECO:0000313" key="2">
    <source>
        <dbReference type="Proteomes" id="UP000001307"/>
    </source>
</evidence>
<dbReference type="EMBL" id="FN653464">
    <property type="protein sequence ID" value="CBY15279.1"/>
    <property type="molecule type" value="Genomic_DNA"/>
</dbReference>
<organism evidence="1">
    <name type="scientific">Oikopleura dioica</name>
    <name type="common">Tunicate</name>
    <dbReference type="NCBI Taxonomy" id="34765"/>
    <lineage>
        <taxon>Eukaryota</taxon>
        <taxon>Metazoa</taxon>
        <taxon>Chordata</taxon>
        <taxon>Tunicata</taxon>
        <taxon>Appendicularia</taxon>
        <taxon>Copelata</taxon>
        <taxon>Oikopleuridae</taxon>
        <taxon>Oikopleura</taxon>
    </lineage>
</organism>
<dbReference type="Proteomes" id="UP000001307">
    <property type="component" value="Unassembled WGS sequence"/>
</dbReference>
<gene>
    <name evidence="1" type="ORF">GSOID_T00012176001</name>
</gene>
<sequence>MKFVYLLNTKCQLAAADNNPNVPSSAKLTTSVHIVRAIGISTAEIYFATHLHTYSGTLQIVHNQRYRALSPTLRVATSINAVKEDQTREKQRQWIRRINDDPMKFSTDAKKYVPMIHTKEKFERKLYGQKSFREEKENSTAFKTVVPSIPLFDKFGKEVTLTN</sequence>
<proteinExistence type="predicted"/>
<keyword evidence="2" id="KW-1185">Reference proteome</keyword>
<dbReference type="InParanoid" id="E4Y067"/>
<evidence type="ECO:0000313" key="1">
    <source>
        <dbReference type="EMBL" id="CBY15279.1"/>
    </source>
</evidence>
<name>E4Y067_OIKDI</name>
<reference evidence="1" key="1">
    <citation type="journal article" date="2010" name="Science">
        <title>Plasticity of animal genome architecture unmasked by rapid evolution of a pelagic tunicate.</title>
        <authorList>
            <person name="Denoeud F."/>
            <person name="Henriet S."/>
            <person name="Mungpakdee S."/>
            <person name="Aury J.M."/>
            <person name="Da Silva C."/>
            <person name="Brinkmann H."/>
            <person name="Mikhaleva J."/>
            <person name="Olsen L.C."/>
            <person name="Jubin C."/>
            <person name="Canestro C."/>
            <person name="Bouquet J.M."/>
            <person name="Danks G."/>
            <person name="Poulain J."/>
            <person name="Campsteijn C."/>
            <person name="Adamski M."/>
            <person name="Cross I."/>
            <person name="Yadetie F."/>
            <person name="Muffato M."/>
            <person name="Louis A."/>
            <person name="Butcher S."/>
            <person name="Tsagkogeorga G."/>
            <person name="Konrad A."/>
            <person name="Singh S."/>
            <person name="Jensen M.F."/>
            <person name="Cong E.H."/>
            <person name="Eikeseth-Otteraa H."/>
            <person name="Noel B."/>
            <person name="Anthouard V."/>
            <person name="Porcel B.M."/>
            <person name="Kachouri-Lafond R."/>
            <person name="Nishino A."/>
            <person name="Ugolini M."/>
            <person name="Chourrout P."/>
            <person name="Nishida H."/>
            <person name="Aasland R."/>
            <person name="Huzurbazar S."/>
            <person name="Westhof E."/>
            <person name="Delsuc F."/>
            <person name="Lehrach H."/>
            <person name="Reinhardt R."/>
            <person name="Weissenbach J."/>
            <person name="Roy S.W."/>
            <person name="Artiguenave F."/>
            <person name="Postlethwait J.H."/>
            <person name="Manak J.R."/>
            <person name="Thompson E.M."/>
            <person name="Jaillon O."/>
            <person name="Du Pasquier L."/>
            <person name="Boudinot P."/>
            <person name="Liberles D.A."/>
            <person name="Volff J.N."/>
            <person name="Philippe H."/>
            <person name="Lenhard B."/>
            <person name="Roest Crollius H."/>
            <person name="Wincker P."/>
            <person name="Chourrout D."/>
        </authorList>
    </citation>
    <scope>NUCLEOTIDE SEQUENCE [LARGE SCALE GENOMIC DNA]</scope>
</reference>